<reference evidence="4" key="1">
    <citation type="journal article" date="2019" name="Int. J. Syst. Evol. Microbiol.">
        <title>The Global Catalogue of Microorganisms (GCM) 10K type strain sequencing project: providing services to taxonomists for standard genome sequencing and annotation.</title>
        <authorList>
            <consortium name="The Broad Institute Genomics Platform"/>
            <consortium name="The Broad Institute Genome Sequencing Center for Infectious Disease"/>
            <person name="Wu L."/>
            <person name="Ma J."/>
        </authorList>
    </citation>
    <scope>NUCLEOTIDE SEQUENCE [LARGE SCALE GENOMIC DNA]</scope>
    <source>
        <strain evidence="4">JCM 3325</strain>
    </source>
</reference>
<name>A0ABP5XEC9_9ACTN</name>
<dbReference type="InterPro" id="IPR027417">
    <property type="entry name" value="P-loop_NTPase"/>
</dbReference>
<dbReference type="Proteomes" id="UP001501231">
    <property type="component" value="Unassembled WGS sequence"/>
</dbReference>
<comment type="caution">
    <text evidence="3">The sequence shown here is derived from an EMBL/GenBank/DDBJ whole genome shotgun (WGS) entry which is preliminary data.</text>
</comment>
<keyword evidence="4" id="KW-1185">Reference proteome</keyword>
<dbReference type="RefSeq" id="WP_344597217.1">
    <property type="nucleotide sequence ID" value="NZ_BAAARW010000039.1"/>
</dbReference>
<dbReference type="Gene3D" id="3.40.50.300">
    <property type="entry name" value="P-loop containing nucleotide triphosphate hydrolases"/>
    <property type="match status" value="1"/>
</dbReference>
<dbReference type="InterPro" id="IPR011990">
    <property type="entry name" value="TPR-like_helical_dom_sf"/>
</dbReference>
<accession>A0ABP5XEC9</accession>
<dbReference type="EMBL" id="BAAARW010000039">
    <property type="protein sequence ID" value="GAA2453718.1"/>
    <property type="molecule type" value="Genomic_DNA"/>
</dbReference>
<gene>
    <name evidence="3" type="ORF">GCM10010191_85560</name>
</gene>
<dbReference type="InterPro" id="IPR002182">
    <property type="entry name" value="NB-ARC"/>
</dbReference>
<feature type="domain" description="Winged helix-turn-helix" evidence="2">
    <location>
        <begin position="273"/>
        <end position="344"/>
    </location>
</feature>
<evidence type="ECO:0000259" key="2">
    <source>
        <dbReference type="Pfam" id="PF25872"/>
    </source>
</evidence>
<sequence>MTEFMTRRLGDLPPETTGFVGRGRELAELTDLCRRSPLVTVTGVGGVGKTRIALRAARELAGEFPDGAWLVELAGLRDGALLGHAVGRALRIVDNTSRPRLDVVAEHLADKRLLLVLDTCEHLTDACALMVKILLDAAPGVRVLVTSRQPLMVRGERVLTVEPLVTSPVPGGGALRTDAMRLFEQRASAVVPGFSVTEPNAETVARLCRLLEGLPLAIELAAGQLRTLSLEQVASRLDDRFRLLVDDGQETPSRHQALRTTVGWSHELCAPRERLLWARLSVFPDDFDTSAVEHVCGDDVLPMNAVPQLLDALVDKSILLRNDRGGSTRYRLLDTLREYGAEWLRELGEQELLGRRHRDWYLRLAEWGEQHWFGSVQTEVFQRLHKEHVNVVAALGYCLTTPGQARTGLHMAASMWFYWVGCGFLSEGRYWLDRALSLDPEPSGTRAKALWVNGYVAIKQGDSSGAVTNLEESQAEAMELDDRTALANAVHRLGCVALVNDEHALAEVLFKETLEHYEALGELNTSVIMARVEFAMNTAFQGDLATAAGMCEQVHAICEQHDEQWVKAYALYVMAFAALTAGRMDEAMARAREGVRLSHAFHDLVCTVLSVELLAFIQLMGGNGRDAAALQGAAGRIWRTVGLPLFGSVYFNGPHHQCETQARESLGDREYEALYQAAARLGFDEAVAFALGDLPRPEPTAEPSGAARR</sequence>
<dbReference type="PRINTS" id="PR00364">
    <property type="entry name" value="DISEASERSIST"/>
</dbReference>
<dbReference type="PANTHER" id="PTHR47691">
    <property type="entry name" value="REGULATOR-RELATED"/>
    <property type="match status" value="1"/>
</dbReference>
<dbReference type="Pfam" id="PF00931">
    <property type="entry name" value="NB-ARC"/>
    <property type="match status" value="1"/>
</dbReference>
<dbReference type="PANTHER" id="PTHR47691:SF3">
    <property type="entry name" value="HTH-TYPE TRANSCRIPTIONAL REGULATOR RV0890C-RELATED"/>
    <property type="match status" value="1"/>
</dbReference>
<feature type="domain" description="NB-ARC" evidence="1">
    <location>
        <begin position="36"/>
        <end position="149"/>
    </location>
</feature>
<dbReference type="SUPFAM" id="SSF52540">
    <property type="entry name" value="P-loop containing nucleoside triphosphate hydrolases"/>
    <property type="match status" value="1"/>
</dbReference>
<dbReference type="Pfam" id="PF25872">
    <property type="entry name" value="HTH_77"/>
    <property type="match status" value="1"/>
</dbReference>
<dbReference type="SUPFAM" id="SSF48452">
    <property type="entry name" value="TPR-like"/>
    <property type="match status" value="1"/>
</dbReference>
<evidence type="ECO:0000259" key="1">
    <source>
        <dbReference type="Pfam" id="PF00931"/>
    </source>
</evidence>
<proteinExistence type="predicted"/>
<protein>
    <recommendedName>
        <fullName evidence="5">ATPase</fullName>
    </recommendedName>
</protein>
<evidence type="ECO:0000313" key="4">
    <source>
        <dbReference type="Proteomes" id="UP001501231"/>
    </source>
</evidence>
<evidence type="ECO:0008006" key="5">
    <source>
        <dbReference type="Google" id="ProtNLM"/>
    </source>
</evidence>
<organism evidence="3 4">
    <name type="scientific">Actinomadura vinacea</name>
    <dbReference type="NCBI Taxonomy" id="115336"/>
    <lineage>
        <taxon>Bacteria</taxon>
        <taxon>Bacillati</taxon>
        <taxon>Actinomycetota</taxon>
        <taxon>Actinomycetes</taxon>
        <taxon>Streptosporangiales</taxon>
        <taxon>Thermomonosporaceae</taxon>
        <taxon>Actinomadura</taxon>
    </lineage>
</organism>
<evidence type="ECO:0000313" key="3">
    <source>
        <dbReference type="EMBL" id="GAA2453718.1"/>
    </source>
</evidence>
<dbReference type="InterPro" id="IPR058852">
    <property type="entry name" value="HTH_77"/>
</dbReference>
<dbReference type="Gene3D" id="1.25.40.10">
    <property type="entry name" value="Tetratricopeptide repeat domain"/>
    <property type="match status" value="1"/>
</dbReference>